<dbReference type="PROSITE" id="PS50851">
    <property type="entry name" value="CHEW"/>
    <property type="match status" value="1"/>
</dbReference>
<dbReference type="GO" id="GO:0007165">
    <property type="term" value="P:signal transduction"/>
    <property type="evidence" value="ECO:0007669"/>
    <property type="project" value="InterPro"/>
</dbReference>
<sequence length="156" mass="17092">MSEDVTKSLSGRDLKFVTFTVAGQNYCLDIQKIREIRRWTPVTPLPHASNGVLGVMNLRGAVIPIYDMASRLGLGITDPSERNVVIVVAMDDNLFGLLAETVQEILSVTEDQLLPTPDVKSESTREAIQGVISLADDMTRILDLRFVTGSFSRAVA</sequence>
<dbReference type="SMART" id="SM00260">
    <property type="entry name" value="CheW"/>
    <property type="match status" value="1"/>
</dbReference>
<dbReference type="InterPro" id="IPR039315">
    <property type="entry name" value="CheW"/>
</dbReference>
<dbReference type="SUPFAM" id="SSF50341">
    <property type="entry name" value="CheW-like"/>
    <property type="match status" value="1"/>
</dbReference>
<dbReference type="Gene3D" id="2.40.50.180">
    <property type="entry name" value="CheA-289, Domain 4"/>
    <property type="match status" value="1"/>
</dbReference>
<organism evidence="2 3">
    <name type="scientific">Pseudoroseicyclus tamaricis</name>
    <dbReference type="NCBI Taxonomy" id="2705421"/>
    <lineage>
        <taxon>Bacteria</taxon>
        <taxon>Pseudomonadati</taxon>
        <taxon>Pseudomonadota</taxon>
        <taxon>Alphaproteobacteria</taxon>
        <taxon>Rhodobacterales</taxon>
        <taxon>Paracoccaceae</taxon>
        <taxon>Pseudoroseicyclus</taxon>
    </lineage>
</organism>
<proteinExistence type="predicted"/>
<evidence type="ECO:0000313" key="3">
    <source>
        <dbReference type="Proteomes" id="UP000474757"/>
    </source>
</evidence>
<feature type="domain" description="CheW-like" evidence="1">
    <location>
        <begin position="13"/>
        <end position="153"/>
    </location>
</feature>
<dbReference type="InterPro" id="IPR036061">
    <property type="entry name" value="CheW-like_dom_sf"/>
</dbReference>
<dbReference type="GO" id="GO:0005829">
    <property type="term" value="C:cytosol"/>
    <property type="evidence" value="ECO:0007669"/>
    <property type="project" value="TreeGrafter"/>
</dbReference>
<dbReference type="Proteomes" id="UP000474757">
    <property type="component" value="Unassembled WGS sequence"/>
</dbReference>
<dbReference type="InterPro" id="IPR002545">
    <property type="entry name" value="CheW-lke_dom"/>
</dbReference>
<evidence type="ECO:0000313" key="2">
    <source>
        <dbReference type="EMBL" id="NDV01839.1"/>
    </source>
</evidence>
<dbReference type="Gene3D" id="2.30.30.40">
    <property type="entry name" value="SH3 Domains"/>
    <property type="match status" value="1"/>
</dbReference>
<dbReference type="Pfam" id="PF01584">
    <property type="entry name" value="CheW"/>
    <property type="match status" value="1"/>
</dbReference>
<keyword evidence="3" id="KW-1185">Reference proteome</keyword>
<reference evidence="2 3" key="1">
    <citation type="submission" date="2020-02" db="EMBL/GenBank/DDBJ databases">
        <title>Pseudoroseicyclus tamarix, sp. nov., isolated from offshore sediment of a Tamarix chinensis forest.</title>
        <authorList>
            <person name="Gai Y."/>
        </authorList>
    </citation>
    <scope>NUCLEOTIDE SEQUENCE [LARGE SCALE GENOMIC DNA]</scope>
    <source>
        <strain evidence="2 3">CLL3-39</strain>
    </source>
</reference>
<dbReference type="PANTHER" id="PTHR22617">
    <property type="entry name" value="CHEMOTAXIS SENSOR HISTIDINE KINASE-RELATED"/>
    <property type="match status" value="1"/>
</dbReference>
<dbReference type="PANTHER" id="PTHR22617:SF23">
    <property type="entry name" value="CHEMOTAXIS PROTEIN CHEW"/>
    <property type="match status" value="1"/>
</dbReference>
<name>A0A6B2JZ00_9RHOB</name>
<evidence type="ECO:0000259" key="1">
    <source>
        <dbReference type="PROSITE" id="PS50851"/>
    </source>
</evidence>
<dbReference type="EMBL" id="JAAGAB010000003">
    <property type="protein sequence ID" value="NDV01839.1"/>
    <property type="molecule type" value="Genomic_DNA"/>
</dbReference>
<comment type="caution">
    <text evidence="2">The sequence shown here is derived from an EMBL/GenBank/DDBJ whole genome shotgun (WGS) entry which is preliminary data.</text>
</comment>
<gene>
    <name evidence="2" type="ORF">GZA08_12780</name>
</gene>
<dbReference type="AlphaFoldDB" id="A0A6B2JZ00"/>
<dbReference type="GO" id="GO:0006935">
    <property type="term" value="P:chemotaxis"/>
    <property type="evidence" value="ECO:0007669"/>
    <property type="project" value="InterPro"/>
</dbReference>
<dbReference type="RefSeq" id="WP_163894247.1">
    <property type="nucleotide sequence ID" value="NZ_JAAFYS010000003.1"/>
</dbReference>
<accession>A0A6B2JZ00</accession>
<protein>
    <submittedName>
        <fullName evidence="2">Purine-binding chemotaxis protein CheW</fullName>
    </submittedName>
</protein>